<reference evidence="4 5" key="1">
    <citation type="submission" date="2019-05" db="EMBL/GenBank/DDBJ databases">
        <title>Mikania micrantha, genome provides insights into the molecular mechanism of rapid growth.</title>
        <authorList>
            <person name="Liu B."/>
        </authorList>
    </citation>
    <scope>NUCLEOTIDE SEQUENCE [LARGE SCALE GENOMIC DNA]</scope>
    <source>
        <strain evidence="4">NLD-2019</strain>
        <tissue evidence="4">Leaf</tissue>
    </source>
</reference>
<organism evidence="4 5">
    <name type="scientific">Mikania micrantha</name>
    <name type="common">bitter vine</name>
    <dbReference type="NCBI Taxonomy" id="192012"/>
    <lineage>
        <taxon>Eukaryota</taxon>
        <taxon>Viridiplantae</taxon>
        <taxon>Streptophyta</taxon>
        <taxon>Embryophyta</taxon>
        <taxon>Tracheophyta</taxon>
        <taxon>Spermatophyta</taxon>
        <taxon>Magnoliopsida</taxon>
        <taxon>eudicotyledons</taxon>
        <taxon>Gunneridae</taxon>
        <taxon>Pentapetalae</taxon>
        <taxon>asterids</taxon>
        <taxon>campanulids</taxon>
        <taxon>Asterales</taxon>
        <taxon>Asteraceae</taxon>
        <taxon>Asteroideae</taxon>
        <taxon>Heliantheae alliance</taxon>
        <taxon>Eupatorieae</taxon>
        <taxon>Mikania</taxon>
    </lineage>
</organism>
<dbReference type="AlphaFoldDB" id="A0A5N6PRL1"/>
<feature type="region of interest" description="Disordered" evidence="2">
    <location>
        <begin position="1"/>
        <end position="25"/>
    </location>
</feature>
<keyword evidence="1" id="KW-0175">Coiled coil</keyword>
<gene>
    <name evidence="4" type="ORF">E3N88_07207</name>
</gene>
<evidence type="ECO:0000259" key="3">
    <source>
        <dbReference type="Pfam" id="PF03732"/>
    </source>
</evidence>
<dbReference type="InterPro" id="IPR005162">
    <property type="entry name" value="Retrotrans_gag_dom"/>
</dbReference>
<name>A0A5N6PRL1_9ASTR</name>
<feature type="compositionally biased region" description="Basic and acidic residues" evidence="2">
    <location>
        <begin position="9"/>
        <end position="25"/>
    </location>
</feature>
<sequence length="336" mass="38638">MADNNNDSRNSDRLPTTDDMAAESRRRVNDIVAQKWIIEERVPPYRYPGDTSPGHRLPPLGVPLEQAFTAHVACTRREIWRSGELSDEVRILREKNDLLERHNDRLEKQVETLRLQVSQLMSQHGQMVDVMHEHDGRITENRVANEETQAMVQASEAMLNAWVAQFIEEPPQDDGPQFEVNDLEEGDFDEDLNEDPEEDDADGDSDRSNGSNGKGCSFKSFLNCHPHKFKSTEGVVGMLRWVEKVESVFAMCECADENRVKFATGTLEGPALTWWNTHVQTLGLDGANSMSWTDFTRILQEEYCLRDEIRKLEAEFWVLKMVGSEIEQYCTRFHEF</sequence>
<feature type="domain" description="Retrotransposon gag" evidence="3">
    <location>
        <begin position="261"/>
        <end position="335"/>
    </location>
</feature>
<keyword evidence="5" id="KW-1185">Reference proteome</keyword>
<feature type="region of interest" description="Disordered" evidence="2">
    <location>
        <begin position="187"/>
        <end position="211"/>
    </location>
</feature>
<evidence type="ECO:0000313" key="5">
    <source>
        <dbReference type="Proteomes" id="UP000326396"/>
    </source>
</evidence>
<feature type="compositionally biased region" description="Acidic residues" evidence="2">
    <location>
        <begin position="187"/>
        <end position="203"/>
    </location>
</feature>
<protein>
    <recommendedName>
        <fullName evidence="3">Retrotransposon gag domain-containing protein</fullName>
    </recommendedName>
</protein>
<dbReference type="EMBL" id="SZYD01000003">
    <property type="protein sequence ID" value="KAD6796311.1"/>
    <property type="molecule type" value="Genomic_DNA"/>
</dbReference>
<evidence type="ECO:0000256" key="1">
    <source>
        <dbReference type="SAM" id="Coils"/>
    </source>
</evidence>
<evidence type="ECO:0000256" key="2">
    <source>
        <dbReference type="SAM" id="MobiDB-lite"/>
    </source>
</evidence>
<evidence type="ECO:0000313" key="4">
    <source>
        <dbReference type="EMBL" id="KAD6796311.1"/>
    </source>
</evidence>
<proteinExistence type="predicted"/>
<accession>A0A5N6PRL1</accession>
<dbReference type="Proteomes" id="UP000326396">
    <property type="component" value="Linkage Group LG11"/>
</dbReference>
<comment type="caution">
    <text evidence="4">The sequence shown here is derived from an EMBL/GenBank/DDBJ whole genome shotgun (WGS) entry which is preliminary data.</text>
</comment>
<feature type="coiled-coil region" evidence="1">
    <location>
        <begin position="89"/>
        <end position="123"/>
    </location>
</feature>
<dbReference type="Pfam" id="PF03732">
    <property type="entry name" value="Retrotrans_gag"/>
    <property type="match status" value="1"/>
</dbReference>